<evidence type="ECO:0000259" key="3">
    <source>
        <dbReference type="PROSITE" id="PS51186"/>
    </source>
</evidence>
<dbReference type="Pfam" id="PF00583">
    <property type="entry name" value="Acetyltransf_1"/>
    <property type="match status" value="1"/>
</dbReference>
<dbReference type="SUPFAM" id="SSF55729">
    <property type="entry name" value="Acyl-CoA N-acyltransferases (Nat)"/>
    <property type="match status" value="1"/>
</dbReference>
<organism evidence="4 5">
    <name type="scientific">Roseibium denhamense</name>
    <dbReference type="NCBI Taxonomy" id="76305"/>
    <lineage>
        <taxon>Bacteria</taxon>
        <taxon>Pseudomonadati</taxon>
        <taxon>Pseudomonadota</taxon>
        <taxon>Alphaproteobacteria</taxon>
        <taxon>Hyphomicrobiales</taxon>
        <taxon>Stappiaceae</taxon>
        <taxon>Roseibium</taxon>
    </lineage>
</organism>
<dbReference type="RefSeq" id="WP_155189722.1">
    <property type="nucleotide sequence ID" value="NZ_BAAAEA010000004.1"/>
</dbReference>
<gene>
    <name evidence="4" type="ORF">SAMN06265374_3365</name>
</gene>
<keyword evidence="1" id="KW-0808">Transferase</keyword>
<feature type="domain" description="N-acetyltransferase" evidence="3">
    <location>
        <begin position="9"/>
        <end position="201"/>
    </location>
</feature>
<comment type="caution">
    <text evidence="4">The sequence shown here is derived from an EMBL/GenBank/DDBJ whole genome shotgun (WGS) entry which is preliminary data.</text>
</comment>
<evidence type="ECO:0000256" key="2">
    <source>
        <dbReference type="ARBA" id="ARBA00023315"/>
    </source>
</evidence>
<protein>
    <submittedName>
        <fullName evidence="4">Acetyltransferase (GNAT) family protein</fullName>
    </submittedName>
</protein>
<sequence length="203" mass="21918">MAAEEPKALRIEDGFPEDQRGRAARLFWDAFQGKLGKVMGPATKAVPFLEDVLNPDFAISAIGPDGTLLGLAGYKTSNGALVGGGLKELAAFYGWAGGFWRGMVLDSLERQPEPDCLLMDGIFVDPQSRGLGVGSALLDAVCGKAEMLGHERVRLDVIDTNTRARALYERRGFQAVSTEETGIFAYVFGFSSATRMEKHLQTA</sequence>
<keyword evidence="5" id="KW-1185">Reference proteome</keyword>
<dbReference type="InterPro" id="IPR000182">
    <property type="entry name" value="GNAT_dom"/>
</dbReference>
<dbReference type="Proteomes" id="UP001157914">
    <property type="component" value="Unassembled WGS sequence"/>
</dbReference>
<proteinExistence type="predicted"/>
<reference evidence="4 5" key="1">
    <citation type="submission" date="2017-05" db="EMBL/GenBank/DDBJ databases">
        <authorList>
            <person name="Varghese N."/>
            <person name="Submissions S."/>
        </authorList>
    </citation>
    <scope>NUCLEOTIDE SEQUENCE [LARGE SCALE GENOMIC DNA]</scope>
    <source>
        <strain evidence="4 5">DSM 15949</strain>
    </source>
</reference>
<dbReference type="CDD" id="cd04301">
    <property type="entry name" value="NAT_SF"/>
    <property type="match status" value="1"/>
</dbReference>
<dbReference type="InterPro" id="IPR016181">
    <property type="entry name" value="Acyl_CoA_acyltransferase"/>
</dbReference>
<dbReference type="InterPro" id="IPR050832">
    <property type="entry name" value="Bact_Acetyltransf"/>
</dbReference>
<dbReference type="Gene3D" id="3.40.630.30">
    <property type="match status" value="1"/>
</dbReference>
<dbReference type="PANTHER" id="PTHR43877">
    <property type="entry name" value="AMINOALKYLPHOSPHONATE N-ACETYLTRANSFERASE-RELATED-RELATED"/>
    <property type="match status" value="1"/>
</dbReference>
<dbReference type="EMBL" id="FXTT01000004">
    <property type="protein sequence ID" value="SMP31074.1"/>
    <property type="molecule type" value="Genomic_DNA"/>
</dbReference>
<evidence type="ECO:0000313" key="5">
    <source>
        <dbReference type="Proteomes" id="UP001157914"/>
    </source>
</evidence>
<evidence type="ECO:0000256" key="1">
    <source>
        <dbReference type="ARBA" id="ARBA00022679"/>
    </source>
</evidence>
<name>A0ABY1PCX1_9HYPH</name>
<dbReference type="PROSITE" id="PS51186">
    <property type="entry name" value="GNAT"/>
    <property type="match status" value="1"/>
</dbReference>
<evidence type="ECO:0000313" key="4">
    <source>
        <dbReference type="EMBL" id="SMP31074.1"/>
    </source>
</evidence>
<accession>A0ABY1PCX1</accession>
<keyword evidence="2" id="KW-0012">Acyltransferase</keyword>
<dbReference type="PANTHER" id="PTHR43877:SF2">
    <property type="entry name" value="AMINOALKYLPHOSPHONATE N-ACETYLTRANSFERASE-RELATED"/>
    <property type="match status" value="1"/>
</dbReference>